<organism evidence="1 2">
    <name type="scientific">Avena sativa</name>
    <name type="common">Oat</name>
    <dbReference type="NCBI Taxonomy" id="4498"/>
    <lineage>
        <taxon>Eukaryota</taxon>
        <taxon>Viridiplantae</taxon>
        <taxon>Streptophyta</taxon>
        <taxon>Embryophyta</taxon>
        <taxon>Tracheophyta</taxon>
        <taxon>Spermatophyta</taxon>
        <taxon>Magnoliopsida</taxon>
        <taxon>Liliopsida</taxon>
        <taxon>Poales</taxon>
        <taxon>Poaceae</taxon>
        <taxon>BOP clade</taxon>
        <taxon>Pooideae</taxon>
        <taxon>Poodae</taxon>
        <taxon>Poeae</taxon>
        <taxon>Poeae Chloroplast Group 1 (Aveneae type)</taxon>
        <taxon>Aveninae</taxon>
        <taxon>Avena</taxon>
    </lineage>
</organism>
<name>A0ACD5UQN2_AVESA</name>
<accession>A0ACD5UQN2</accession>
<evidence type="ECO:0000313" key="1">
    <source>
        <dbReference type="EnsemblPlants" id="AVESA.00010b.r2.2CG0295250.1.CDS"/>
    </source>
</evidence>
<evidence type="ECO:0000313" key="2">
    <source>
        <dbReference type="Proteomes" id="UP001732700"/>
    </source>
</evidence>
<sequence>MVAVAAGRRPVVSRRRSGCGAGQQQPQAQQQRMLAVAVAARVAAAKPATTEAALYGGGGGGDDACCVDFLVCLLRAMGVTPASTGPAQFKWAARPLRRKRSSPRGASAEGRRPEIGDAPARIAGNGACATASLYTMQGKKGVNQDAMVVVQNFGSKDGTIFCGVFDGHGPQGHLVSKRVRDILPMKLSANIGRDEYKEMSNSSVTNGTTEGGTAKPVVEDTDAALGTVENREYPEIFTSLRTSFLRAFYVMDRDLKSHKDIDCLFSGTTAVTVIKQGHDLIIGNLGDSRAILATRNEDNQLVALQLTVDLKPSIPSEAARIRQRSGRVFSLPNEPEVTRVWLPKYNSPGLAMARAFGDFCLKNYGVISVPEVSYHRITEKDEFIVLATDGVWDVLSNADVVSIVSKATSEASAARLLVQSAHRTWRTRFPTSKVDDCAAVCLFFRTDETNKSCDVGTEDLANDAEPGSGKHSLSVKPSTVVPADLVASLVLDSDSSHIAPTNLPKPTSTASDSMED</sequence>
<reference evidence="1" key="2">
    <citation type="submission" date="2025-09" db="UniProtKB">
        <authorList>
            <consortium name="EnsemblPlants"/>
        </authorList>
    </citation>
    <scope>IDENTIFICATION</scope>
</reference>
<keyword evidence="2" id="KW-1185">Reference proteome</keyword>
<dbReference type="EnsemblPlants" id="AVESA.00010b.r2.2CG0295250.1">
    <property type="protein sequence ID" value="AVESA.00010b.r2.2CG0295250.1.CDS"/>
    <property type="gene ID" value="AVESA.00010b.r2.2CG0295250"/>
</dbReference>
<dbReference type="Proteomes" id="UP001732700">
    <property type="component" value="Chromosome 2C"/>
</dbReference>
<protein>
    <submittedName>
        <fullName evidence="1">Uncharacterized protein</fullName>
    </submittedName>
</protein>
<reference evidence="1" key="1">
    <citation type="submission" date="2021-05" db="EMBL/GenBank/DDBJ databases">
        <authorList>
            <person name="Scholz U."/>
            <person name="Mascher M."/>
            <person name="Fiebig A."/>
        </authorList>
    </citation>
    <scope>NUCLEOTIDE SEQUENCE [LARGE SCALE GENOMIC DNA]</scope>
</reference>
<proteinExistence type="predicted"/>